<dbReference type="InterPro" id="IPR044816">
    <property type="entry name" value="BURP"/>
</dbReference>
<dbReference type="Pfam" id="PF03181">
    <property type="entry name" value="BURP"/>
    <property type="match status" value="1"/>
</dbReference>
<dbReference type="PANTHER" id="PTHR31236">
    <property type="entry name" value="BURP DOMAIN PROTEIN USPL1-LIKE"/>
    <property type="match status" value="1"/>
</dbReference>
<evidence type="ECO:0000313" key="3">
    <source>
        <dbReference type="Proteomes" id="UP000266723"/>
    </source>
</evidence>
<evidence type="ECO:0000259" key="1">
    <source>
        <dbReference type="PROSITE" id="PS51277"/>
    </source>
</evidence>
<feature type="non-terminal residue" evidence="2">
    <location>
        <position position="133"/>
    </location>
</feature>
<dbReference type="SMART" id="SM01045">
    <property type="entry name" value="BURP"/>
    <property type="match status" value="1"/>
</dbReference>
<dbReference type="EMBL" id="QGKV02000299">
    <property type="protein sequence ID" value="KAF3591411.1"/>
    <property type="molecule type" value="Genomic_DNA"/>
</dbReference>
<evidence type="ECO:0000313" key="2">
    <source>
        <dbReference type="EMBL" id="KAF3591411.1"/>
    </source>
</evidence>
<organism evidence="2 3">
    <name type="scientific">Brassica cretica</name>
    <name type="common">Mustard</name>
    <dbReference type="NCBI Taxonomy" id="69181"/>
    <lineage>
        <taxon>Eukaryota</taxon>
        <taxon>Viridiplantae</taxon>
        <taxon>Streptophyta</taxon>
        <taxon>Embryophyta</taxon>
        <taxon>Tracheophyta</taxon>
        <taxon>Spermatophyta</taxon>
        <taxon>Magnoliopsida</taxon>
        <taxon>eudicotyledons</taxon>
        <taxon>Gunneridae</taxon>
        <taxon>Pentapetalae</taxon>
        <taxon>rosids</taxon>
        <taxon>malvids</taxon>
        <taxon>Brassicales</taxon>
        <taxon>Brassicaceae</taxon>
        <taxon>Brassiceae</taxon>
        <taxon>Brassica</taxon>
    </lineage>
</organism>
<protein>
    <recommendedName>
        <fullName evidence="1">BURP domain-containing protein</fullName>
    </recommendedName>
</protein>
<dbReference type="Proteomes" id="UP000266723">
    <property type="component" value="Unassembled WGS sequence"/>
</dbReference>
<dbReference type="PROSITE" id="PS51277">
    <property type="entry name" value="BURP"/>
    <property type="match status" value="1"/>
</dbReference>
<proteinExistence type="predicted"/>
<gene>
    <name evidence="2" type="ORF">DY000_02020150</name>
</gene>
<keyword evidence="3" id="KW-1185">Reference proteome</keyword>
<reference evidence="2 3" key="1">
    <citation type="journal article" date="2020" name="BMC Genomics">
        <title>Intraspecific diversification of the crop wild relative Brassica cretica Lam. using demographic model selection.</title>
        <authorList>
            <person name="Kioukis A."/>
            <person name="Michalopoulou V.A."/>
            <person name="Briers L."/>
            <person name="Pirintsos S."/>
            <person name="Studholme D.J."/>
            <person name="Pavlidis P."/>
            <person name="Sarris P.F."/>
        </authorList>
    </citation>
    <scope>NUCLEOTIDE SEQUENCE [LARGE SCALE GENOMIC DNA]</scope>
    <source>
        <strain evidence="3">cv. PFS-1207/04</strain>
    </source>
</reference>
<dbReference type="InterPro" id="IPR004873">
    <property type="entry name" value="BURP_dom"/>
</dbReference>
<accession>A0ABQ7E4Q2</accession>
<sequence length="133" mass="15006">MEQHQLVRIPVTLKGPNYITWSRLTRTALGGRGLWEHITTSEAPRQITQGEDGKEVVVVDEGKWVYYCHGHKSGARVFEVSLVTDDGRQRVVGPAVCHMNTSMWNADHVAFKVLKIEPRSAPVCHFFPLDNIV</sequence>
<dbReference type="PANTHER" id="PTHR31236:SF66">
    <property type="entry name" value="BURP DOMAIN-CONTAINING PROTEIN"/>
    <property type="match status" value="1"/>
</dbReference>
<feature type="domain" description="BURP" evidence="1">
    <location>
        <begin position="1"/>
        <end position="133"/>
    </location>
</feature>
<name>A0ABQ7E4Q2_BRACR</name>
<comment type="caution">
    <text evidence="2">The sequence shown here is derived from an EMBL/GenBank/DDBJ whole genome shotgun (WGS) entry which is preliminary data.</text>
</comment>